<feature type="transmembrane region" description="Helical" evidence="5">
    <location>
        <begin position="311"/>
        <end position="332"/>
    </location>
</feature>
<dbReference type="Gene3D" id="1.20.1250.20">
    <property type="entry name" value="MFS general substrate transporter like domains"/>
    <property type="match status" value="1"/>
</dbReference>
<protein>
    <recommendedName>
        <fullName evidence="6">Major facilitator superfamily (MFS) profile domain-containing protein</fullName>
    </recommendedName>
</protein>
<sequence>MGNEKSNKLELNELVQNERHDVDIVEKLMGSMGRWQVCICFALMLCKIPIAWHQLSVLIIAPPIASFCIDNVTDTCSPNCSDIVFDRSLFTETIQSQWNLVCNKSQLPHVSQTLVLLGVLIGNLVFGMIADKFGRRKPLIAAVVIQSVGSIAAAFVPWFWIFSVCRFIAALGTGGMIVTSFVLLIEIIGSKWRTHIAILFQIPFDLGQASLGLIGYFFRDWQQIQLVISIPPILLLSYYWILPESPRWLLLNKKAEDAIHVLRTAARFNKVQQHTIESDVGVYIRKRKNVIVQKGRFYDILRSRIMRTRTICLWCNCIASGFCLYGNSQYVGHLGGNMFVNIALSAIMQIPGTLSSVWFIQHFGLRYTLIVGNFATGCLFFLVALIPPHYNWVKVVFAIMVMYTMSVCFSTLYFSSGQLFPTIVRNVGVSTCLMTGRMGMMIAPFVVGLGLIKIWFPPAIFSTAAFIGAVSAYHLPKTRSVSLPETIEEVEGLTNELIERRA</sequence>
<dbReference type="InterPro" id="IPR005828">
    <property type="entry name" value="MFS_sugar_transport-like"/>
</dbReference>
<feature type="transmembrane region" description="Helical" evidence="5">
    <location>
        <begin position="427"/>
        <end position="449"/>
    </location>
</feature>
<feature type="transmembrane region" description="Helical" evidence="5">
    <location>
        <begin position="139"/>
        <end position="161"/>
    </location>
</feature>
<accession>A0A1Y1NIK3</accession>
<organism evidence="7">
    <name type="scientific">Photinus pyralis</name>
    <name type="common">Common eastern firefly</name>
    <name type="synonym">Lampyris pyralis</name>
    <dbReference type="NCBI Taxonomy" id="7054"/>
    <lineage>
        <taxon>Eukaryota</taxon>
        <taxon>Metazoa</taxon>
        <taxon>Ecdysozoa</taxon>
        <taxon>Arthropoda</taxon>
        <taxon>Hexapoda</taxon>
        <taxon>Insecta</taxon>
        <taxon>Pterygota</taxon>
        <taxon>Neoptera</taxon>
        <taxon>Endopterygota</taxon>
        <taxon>Coleoptera</taxon>
        <taxon>Polyphaga</taxon>
        <taxon>Elateriformia</taxon>
        <taxon>Elateroidea</taxon>
        <taxon>Lampyridae</taxon>
        <taxon>Lampyrinae</taxon>
        <taxon>Photinus</taxon>
    </lineage>
</organism>
<evidence type="ECO:0000313" key="7">
    <source>
        <dbReference type="EMBL" id="JAV97701.1"/>
    </source>
</evidence>
<dbReference type="EMBL" id="GEZM01001526">
    <property type="protein sequence ID" value="JAV97702.1"/>
    <property type="molecule type" value="Transcribed_RNA"/>
</dbReference>
<dbReference type="Pfam" id="PF00083">
    <property type="entry name" value="Sugar_tr"/>
    <property type="match status" value="1"/>
</dbReference>
<feature type="transmembrane region" description="Helical" evidence="5">
    <location>
        <begin position="455"/>
        <end position="475"/>
    </location>
</feature>
<feature type="transmembrane region" description="Helical" evidence="5">
    <location>
        <begin position="392"/>
        <end position="415"/>
    </location>
</feature>
<evidence type="ECO:0000256" key="2">
    <source>
        <dbReference type="ARBA" id="ARBA00022692"/>
    </source>
</evidence>
<evidence type="ECO:0000256" key="4">
    <source>
        <dbReference type="ARBA" id="ARBA00023136"/>
    </source>
</evidence>
<keyword evidence="4 5" id="KW-0472">Membrane</keyword>
<feature type="transmembrane region" description="Helical" evidence="5">
    <location>
        <begin position="224"/>
        <end position="242"/>
    </location>
</feature>
<evidence type="ECO:0000256" key="1">
    <source>
        <dbReference type="ARBA" id="ARBA00004141"/>
    </source>
</evidence>
<keyword evidence="2 5" id="KW-0812">Transmembrane</keyword>
<reference evidence="7" key="1">
    <citation type="journal article" date="2016" name="Sci. Rep.">
        <title>Molecular characterization of firefly nuptial gifts: a multi-omics approach sheds light on postcopulatory sexual selection.</title>
        <authorList>
            <person name="Al-Wathiqui N."/>
            <person name="Fallon T.R."/>
            <person name="South A."/>
            <person name="Weng J.K."/>
            <person name="Lewis S.M."/>
        </authorList>
    </citation>
    <scope>NUCLEOTIDE SEQUENCE</scope>
</reference>
<feature type="transmembrane region" description="Helical" evidence="5">
    <location>
        <begin position="367"/>
        <end position="386"/>
    </location>
</feature>
<dbReference type="SUPFAM" id="SSF103473">
    <property type="entry name" value="MFS general substrate transporter"/>
    <property type="match status" value="1"/>
</dbReference>
<feature type="transmembrane region" description="Helical" evidence="5">
    <location>
        <begin position="338"/>
        <end position="360"/>
    </location>
</feature>
<feature type="transmembrane region" description="Helical" evidence="5">
    <location>
        <begin position="167"/>
        <end position="189"/>
    </location>
</feature>
<feature type="transmembrane region" description="Helical" evidence="5">
    <location>
        <begin position="35"/>
        <end position="52"/>
    </location>
</feature>
<dbReference type="PROSITE" id="PS50850">
    <property type="entry name" value="MFS"/>
    <property type="match status" value="1"/>
</dbReference>
<dbReference type="AlphaFoldDB" id="A0A1Y1NIK3"/>
<evidence type="ECO:0000256" key="5">
    <source>
        <dbReference type="SAM" id="Phobius"/>
    </source>
</evidence>
<feature type="transmembrane region" description="Helical" evidence="5">
    <location>
        <begin position="110"/>
        <end position="130"/>
    </location>
</feature>
<keyword evidence="3 5" id="KW-1133">Transmembrane helix</keyword>
<dbReference type="CDD" id="cd17317">
    <property type="entry name" value="MFS_SLC22"/>
    <property type="match status" value="1"/>
</dbReference>
<evidence type="ECO:0000259" key="6">
    <source>
        <dbReference type="PROSITE" id="PS50850"/>
    </source>
</evidence>
<dbReference type="EMBL" id="GEZM01001529">
    <property type="protein sequence ID" value="JAV97700.1"/>
    <property type="molecule type" value="Transcribed_RNA"/>
</dbReference>
<feature type="domain" description="Major facilitator superfamily (MFS) profile" evidence="6">
    <location>
        <begin position="54"/>
        <end position="480"/>
    </location>
</feature>
<feature type="transmembrane region" description="Helical" evidence="5">
    <location>
        <begin position="196"/>
        <end position="218"/>
    </location>
</feature>
<dbReference type="GO" id="GO:0016020">
    <property type="term" value="C:membrane"/>
    <property type="evidence" value="ECO:0007669"/>
    <property type="project" value="UniProtKB-SubCell"/>
</dbReference>
<evidence type="ECO:0000256" key="3">
    <source>
        <dbReference type="ARBA" id="ARBA00022989"/>
    </source>
</evidence>
<dbReference type="InterPro" id="IPR036259">
    <property type="entry name" value="MFS_trans_sf"/>
</dbReference>
<proteinExistence type="predicted"/>
<dbReference type="InterPro" id="IPR020846">
    <property type="entry name" value="MFS_dom"/>
</dbReference>
<dbReference type="GO" id="GO:0022857">
    <property type="term" value="F:transmembrane transporter activity"/>
    <property type="evidence" value="ECO:0007669"/>
    <property type="project" value="InterPro"/>
</dbReference>
<dbReference type="EMBL" id="GEZM01001528">
    <property type="protein sequence ID" value="JAV97701.1"/>
    <property type="molecule type" value="Transcribed_RNA"/>
</dbReference>
<name>A0A1Y1NIK3_PHOPY</name>
<comment type="subcellular location">
    <subcellularLocation>
        <location evidence="1">Membrane</location>
        <topology evidence="1">Multi-pass membrane protein</topology>
    </subcellularLocation>
</comment>
<dbReference type="PANTHER" id="PTHR24064">
    <property type="entry name" value="SOLUTE CARRIER FAMILY 22 MEMBER"/>
    <property type="match status" value="1"/>
</dbReference>